<dbReference type="RefSeq" id="WP_345971949.1">
    <property type="nucleotide sequence ID" value="NZ_CP147920.1"/>
</dbReference>
<name>A0ABZ3H7C5_9BACT</name>
<dbReference type="PANTHER" id="PTHR20883:SF48">
    <property type="entry name" value="ECTOINE DIOXYGENASE"/>
    <property type="match status" value="1"/>
</dbReference>
<sequence>MKVGPMPAQKHWFEYENYRQHPRYLGLSQEERAIVEQFNADGCYLFRNAIGDETVEKVNDALDDWTVANVKALAANKKADGTYPRLIGLHDEIPEINALFAERTIVKLQELLFGLGPSLRTTITFLQGSQQPLHRDIPVFHVMPGEPYFRIWIALEDTTPENGTLTGVKGAHRVAAERYKLPYRFYERFDTMPPQDPDAWRRYQETLKRQYEAAGLSEEAFAFRSGDALIWHPLFPHGGSVIENRRSSRRSVVLHVSALPPR</sequence>
<proteinExistence type="predicted"/>
<evidence type="ECO:0000313" key="2">
    <source>
        <dbReference type="EMBL" id="XAU14146.1"/>
    </source>
</evidence>
<keyword evidence="2" id="KW-0560">Oxidoreductase</keyword>
<accession>A0ABZ3H7C5</accession>
<dbReference type="Gene3D" id="2.60.120.620">
    <property type="entry name" value="q2cbj1_9rhob like domain"/>
    <property type="match status" value="1"/>
</dbReference>
<dbReference type="SUPFAM" id="SSF51197">
    <property type="entry name" value="Clavaminate synthase-like"/>
    <property type="match status" value="1"/>
</dbReference>
<dbReference type="GO" id="GO:0051213">
    <property type="term" value="F:dioxygenase activity"/>
    <property type="evidence" value="ECO:0007669"/>
    <property type="project" value="UniProtKB-KW"/>
</dbReference>
<evidence type="ECO:0000313" key="3">
    <source>
        <dbReference type="Proteomes" id="UP001447842"/>
    </source>
</evidence>
<organism evidence="2 3">
    <name type="scientific">Sulfurimonas diazotrophicus</name>
    <dbReference type="NCBI Taxonomy" id="3131939"/>
    <lineage>
        <taxon>Bacteria</taxon>
        <taxon>Pseudomonadati</taxon>
        <taxon>Campylobacterota</taxon>
        <taxon>Epsilonproteobacteria</taxon>
        <taxon>Campylobacterales</taxon>
        <taxon>Sulfurimonadaceae</taxon>
        <taxon>Sulfurimonas</taxon>
    </lineage>
</organism>
<evidence type="ECO:0000256" key="1">
    <source>
        <dbReference type="ARBA" id="ARBA00001954"/>
    </source>
</evidence>
<keyword evidence="2" id="KW-0223">Dioxygenase</keyword>
<dbReference type="EMBL" id="CP147920">
    <property type="protein sequence ID" value="XAU14146.1"/>
    <property type="molecule type" value="Genomic_DNA"/>
</dbReference>
<protein>
    <submittedName>
        <fullName evidence="2">Phytanoyl-CoA dioxygenase family protein</fullName>
    </submittedName>
</protein>
<dbReference type="PANTHER" id="PTHR20883">
    <property type="entry name" value="PHYTANOYL-COA DIOXYGENASE DOMAIN CONTAINING 1"/>
    <property type="match status" value="1"/>
</dbReference>
<dbReference type="Pfam" id="PF05721">
    <property type="entry name" value="PhyH"/>
    <property type="match status" value="1"/>
</dbReference>
<comment type="cofactor">
    <cofactor evidence="1">
        <name>Fe(2+)</name>
        <dbReference type="ChEBI" id="CHEBI:29033"/>
    </cofactor>
</comment>
<dbReference type="Proteomes" id="UP001447842">
    <property type="component" value="Chromosome"/>
</dbReference>
<keyword evidence="3" id="KW-1185">Reference proteome</keyword>
<dbReference type="InterPro" id="IPR008775">
    <property type="entry name" value="Phytyl_CoA_dOase-like"/>
</dbReference>
<gene>
    <name evidence="2" type="ORF">WCY31_07740</name>
</gene>
<reference evidence="2 3" key="1">
    <citation type="submission" date="2024-03" db="EMBL/GenBank/DDBJ databases">
        <title>Sulfurimonas sp. HSL3-1.</title>
        <authorList>
            <person name="Wang S."/>
        </authorList>
    </citation>
    <scope>NUCLEOTIDE SEQUENCE [LARGE SCALE GENOMIC DNA]</scope>
    <source>
        <strain evidence="2 3">HSL3-1</strain>
    </source>
</reference>